<evidence type="ECO:0000256" key="17">
    <source>
        <dbReference type="SAM" id="Phobius"/>
    </source>
</evidence>
<dbReference type="STRING" id="1594731.WEOB_173"/>
<reference evidence="19" key="1">
    <citation type="submission" date="2015-01" db="EMBL/GenBank/DDBJ databases">
        <authorList>
            <person name="Manzano-Marin A."/>
            <person name="Manzano-Marin A."/>
        </authorList>
    </citation>
    <scope>NUCLEOTIDE SEQUENCE [LARGE SCALE GENOMIC DNA]</scope>
    <source>
        <strain evidence="19">obscurior</strain>
    </source>
</reference>
<keyword evidence="5" id="KW-0813">Transport</keyword>
<name>A0A0H5C5B4_9ENTR</name>
<dbReference type="PANTHER" id="PTHR36835">
    <property type="entry name" value="CYTOCHROME BO(3) UBIQUINOL OXIDASE SUBUNIT 4"/>
    <property type="match status" value="1"/>
</dbReference>
<keyword evidence="10" id="KW-0560">Oxidoreductase</keyword>
<keyword evidence="6" id="KW-1003">Cell membrane</keyword>
<feature type="transmembrane region" description="Helical" evidence="17">
    <location>
        <begin position="84"/>
        <end position="107"/>
    </location>
</feature>
<evidence type="ECO:0000256" key="11">
    <source>
        <dbReference type="ARBA" id="ARBA00023136"/>
    </source>
</evidence>
<dbReference type="EMBL" id="LN774881">
    <property type="protein sequence ID" value="CEN32126.1"/>
    <property type="molecule type" value="Genomic_DNA"/>
</dbReference>
<evidence type="ECO:0000256" key="8">
    <source>
        <dbReference type="ARBA" id="ARBA00022982"/>
    </source>
</evidence>
<comment type="similarity">
    <text evidence="2">Belongs to the cytochrome c oxidase bacterial subunit 4 family.</text>
</comment>
<comment type="subcellular location">
    <subcellularLocation>
        <location evidence="1">Cell membrane</location>
        <topology evidence="1">Multi-pass membrane protein</topology>
    </subcellularLocation>
</comment>
<dbReference type="RefSeq" id="WP_281264020.1">
    <property type="nucleotide sequence ID" value="NZ_LN774881.1"/>
</dbReference>
<evidence type="ECO:0000256" key="4">
    <source>
        <dbReference type="ARBA" id="ARBA00014689"/>
    </source>
</evidence>
<dbReference type="InterPro" id="IPR005171">
    <property type="entry name" value="Cyt_c_oxidase_su4_prok"/>
</dbReference>
<keyword evidence="7 17" id="KW-0812">Transmembrane</keyword>
<evidence type="ECO:0000256" key="12">
    <source>
        <dbReference type="ARBA" id="ARBA00025694"/>
    </source>
</evidence>
<dbReference type="GO" id="GO:0009486">
    <property type="term" value="F:cytochrome bo3 ubiquinol oxidase activity"/>
    <property type="evidence" value="ECO:0007669"/>
    <property type="project" value="InterPro"/>
</dbReference>
<proteinExistence type="inferred from homology"/>
<dbReference type="InterPro" id="IPR014210">
    <property type="entry name" value="Cyt_o_ubiqinol_oxidase_su4"/>
</dbReference>
<dbReference type="NCBIfam" id="TIGR02847">
    <property type="entry name" value="CyoD"/>
    <property type="match status" value="1"/>
</dbReference>
<dbReference type="Proteomes" id="UP000242753">
    <property type="component" value="Chromosome I"/>
</dbReference>
<evidence type="ECO:0000256" key="5">
    <source>
        <dbReference type="ARBA" id="ARBA00022448"/>
    </source>
</evidence>
<comment type="subunit">
    <text evidence="3">Heterooctamer of two A chains, two B chains, two C chains and two D chains.</text>
</comment>
<keyword evidence="9 17" id="KW-1133">Transmembrane helix</keyword>
<evidence type="ECO:0000256" key="6">
    <source>
        <dbReference type="ARBA" id="ARBA00022475"/>
    </source>
</evidence>
<protein>
    <recommendedName>
        <fullName evidence="4">Cytochrome bo(3) ubiquinol oxidase subunit 4</fullName>
    </recommendedName>
    <alternativeName>
        <fullName evidence="16">Cytochrome o ubiquinol oxidase subunit 4</fullName>
    </alternativeName>
    <alternativeName>
        <fullName evidence="13">Oxidase bo(3) subunit 4</fullName>
    </alternativeName>
    <alternativeName>
        <fullName evidence="14">Ubiquinol oxidase polypeptide IV</fullName>
    </alternativeName>
    <alternativeName>
        <fullName evidence="15">Ubiquinol oxidase subunit 4</fullName>
    </alternativeName>
</protein>
<dbReference type="InterPro" id="IPR050968">
    <property type="entry name" value="Cytochrome_c_oxidase_bac_sub4"/>
</dbReference>
<gene>
    <name evidence="18" type="primary">cyoD</name>
    <name evidence="18" type="ORF">WEOB_173</name>
</gene>
<evidence type="ECO:0000256" key="2">
    <source>
        <dbReference type="ARBA" id="ARBA00008079"/>
    </source>
</evidence>
<keyword evidence="19" id="KW-1185">Reference proteome</keyword>
<evidence type="ECO:0000256" key="3">
    <source>
        <dbReference type="ARBA" id="ARBA00011700"/>
    </source>
</evidence>
<keyword evidence="8" id="KW-0249">Electron transport</keyword>
<comment type="function">
    <text evidence="12">Cytochrome bo(3) ubiquinol terminal oxidase is the component of the aerobic respiratory chain of E.coli that predominates when cells are grown at high aeration. Has proton pump activity across the membrane in addition to electron transfer, pumping 2 protons/electron.</text>
</comment>
<sequence>MKINSKYKSYNKFFNKKIYKLHLGKVFLICFILTIFPFLLACERDEINKKIITIAIISCITMQIIIQFVYFLHLKLPSTNIQQWNLISCFFTILIIIILVSGSIWIMHHLHHNLM</sequence>
<dbReference type="GO" id="GO:0005886">
    <property type="term" value="C:plasma membrane"/>
    <property type="evidence" value="ECO:0007669"/>
    <property type="project" value="UniProtKB-SubCell"/>
</dbReference>
<dbReference type="GO" id="GO:0009319">
    <property type="term" value="C:cytochrome o ubiquinol oxidase complex"/>
    <property type="evidence" value="ECO:0007669"/>
    <property type="project" value="TreeGrafter"/>
</dbReference>
<evidence type="ECO:0000256" key="16">
    <source>
        <dbReference type="ARBA" id="ARBA00032185"/>
    </source>
</evidence>
<dbReference type="KEGG" id="wca:WEOB_173"/>
<keyword evidence="11 17" id="KW-0472">Membrane</keyword>
<feature type="transmembrane region" description="Helical" evidence="17">
    <location>
        <begin position="21"/>
        <end position="39"/>
    </location>
</feature>
<evidence type="ECO:0000256" key="14">
    <source>
        <dbReference type="ARBA" id="ARBA00030211"/>
    </source>
</evidence>
<evidence type="ECO:0000256" key="7">
    <source>
        <dbReference type="ARBA" id="ARBA00022692"/>
    </source>
</evidence>
<dbReference type="GO" id="GO:0015078">
    <property type="term" value="F:proton transmembrane transporter activity"/>
    <property type="evidence" value="ECO:0007669"/>
    <property type="project" value="TreeGrafter"/>
</dbReference>
<evidence type="ECO:0000313" key="18">
    <source>
        <dbReference type="EMBL" id="CEN32126.1"/>
    </source>
</evidence>
<evidence type="ECO:0000256" key="10">
    <source>
        <dbReference type="ARBA" id="ARBA00023002"/>
    </source>
</evidence>
<dbReference type="Pfam" id="PF03626">
    <property type="entry name" value="COX4_pro"/>
    <property type="match status" value="1"/>
</dbReference>
<accession>A0A0H5C5B4</accession>
<evidence type="ECO:0000256" key="13">
    <source>
        <dbReference type="ARBA" id="ARBA00030071"/>
    </source>
</evidence>
<evidence type="ECO:0000256" key="9">
    <source>
        <dbReference type="ARBA" id="ARBA00022989"/>
    </source>
</evidence>
<dbReference type="AlphaFoldDB" id="A0A0H5C5B4"/>
<dbReference type="GO" id="GO:0019646">
    <property type="term" value="P:aerobic electron transport chain"/>
    <property type="evidence" value="ECO:0007669"/>
    <property type="project" value="TreeGrafter"/>
</dbReference>
<evidence type="ECO:0000256" key="15">
    <source>
        <dbReference type="ARBA" id="ARBA00031887"/>
    </source>
</evidence>
<evidence type="ECO:0000313" key="19">
    <source>
        <dbReference type="Proteomes" id="UP000242753"/>
    </source>
</evidence>
<dbReference type="PANTHER" id="PTHR36835:SF1">
    <property type="entry name" value="CYTOCHROME BO(3) UBIQUINOL OXIDASE SUBUNIT 4"/>
    <property type="match status" value="1"/>
</dbReference>
<dbReference type="GO" id="GO:0015990">
    <property type="term" value="P:electron transport coupled proton transport"/>
    <property type="evidence" value="ECO:0007669"/>
    <property type="project" value="InterPro"/>
</dbReference>
<organism evidence="18 19">
    <name type="scientific">Candidatus Westeberhardia cardiocondylae</name>
    <dbReference type="NCBI Taxonomy" id="1594731"/>
    <lineage>
        <taxon>Bacteria</taxon>
        <taxon>Pseudomonadati</taxon>
        <taxon>Pseudomonadota</taxon>
        <taxon>Gammaproteobacteria</taxon>
        <taxon>Enterobacterales</taxon>
        <taxon>Enterobacteriaceae</taxon>
        <taxon>ant endosymbionts</taxon>
        <taxon>Candidatus Westeberhardia</taxon>
    </lineage>
</organism>
<feature type="transmembrane region" description="Helical" evidence="17">
    <location>
        <begin position="51"/>
        <end position="72"/>
    </location>
</feature>
<evidence type="ECO:0000256" key="1">
    <source>
        <dbReference type="ARBA" id="ARBA00004651"/>
    </source>
</evidence>